<protein>
    <submittedName>
        <fullName evidence="2">Uncharacterized protein</fullName>
    </submittedName>
</protein>
<dbReference type="EMBL" id="JAMZMK010007857">
    <property type="protein sequence ID" value="KAI7742907.1"/>
    <property type="molecule type" value="Genomic_DNA"/>
</dbReference>
<sequence length="180" mass="20456">TTETPCKIRKRRFPTTSSSSFANNSFAQFLLEKTDLNENEKCVDQLDRSFRDEKEPDKVVLPKLGIDDRVNEVINPHYRQSCNFMEKDSTFGGTPLTSNTKQFEGKSRTYGETETVTKDHGQLKSTHRLDEIKHSLTVSKEMLKLLAHVWAADTNHGPQHPTSISLASTLTHELNKARSH</sequence>
<feature type="non-terminal residue" evidence="2">
    <location>
        <position position="180"/>
    </location>
</feature>
<organism evidence="2 3">
    <name type="scientific">Ambrosia artemisiifolia</name>
    <name type="common">Common ragweed</name>
    <dbReference type="NCBI Taxonomy" id="4212"/>
    <lineage>
        <taxon>Eukaryota</taxon>
        <taxon>Viridiplantae</taxon>
        <taxon>Streptophyta</taxon>
        <taxon>Embryophyta</taxon>
        <taxon>Tracheophyta</taxon>
        <taxon>Spermatophyta</taxon>
        <taxon>Magnoliopsida</taxon>
        <taxon>eudicotyledons</taxon>
        <taxon>Gunneridae</taxon>
        <taxon>Pentapetalae</taxon>
        <taxon>asterids</taxon>
        <taxon>campanulids</taxon>
        <taxon>Asterales</taxon>
        <taxon>Asteraceae</taxon>
        <taxon>Asteroideae</taxon>
        <taxon>Heliantheae alliance</taxon>
        <taxon>Heliantheae</taxon>
        <taxon>Ambrosia</taxon>
    </lineage>
</organism>
<dbReference type="Proteomes" id="UP001206925">
    <property type="component" value="Unassembled WGS sequence"/>
</dbReference>
<name>A0AAD5CJB9_AMBAR</name>
<reference evidence="2" key="1">
    <citation type="submission" date="2022-06" db="EMBL/GenBank/DDBJ databases">
        <title>Uncovering the hologenomic basis of an extraordinary plant invasion.</title>
        <authorList>
            <person name="Bieker V.C."/>
            <person name="Martin M.D."/>
            <person name="Gilbert T."/>
            <person name="Hodgins K."/>
            <person name="Battlay P."/>
            <person name="Petersen B."/>
            <person name="Wilson J."/>
        </authorList>
    </citation>
    <scope>NUCLEOTIDE SEQUENCE</scope>
    <source>
        <strain evidence="2">AA19_3_7</strain>
        <tissue evidence="2">Leaf</tissue>
    </source>
</reference>
<evidence type="ECO:0000313" key="3">
    <source>
        <dbReference type="Proteomes" id="UP001206925"/>
    </source>
</evidence>
<feature type="compositionally biased region" description="Basic and acidic residues" evidence="1">
    <location>
        <begin position="103"/>
        <end position="122"/>
    </location>
</feature>
<feature type="non-terminal residue" evidence="2">
    <location>
        <position position="1"/>
    </location>
</feature>
<feature type="region of interest" description="Disordered" evidence="1">
    <location>
        <begin position="89"/>
        <end position="122"/>
    </location>
</feature>
<keyword evidence="3" id="KW-1185">Reference proteome</keyword>
<proteinExistence type="predicted"/>
<comment type="caution">
    <text evidence="2">The sequence shown here is derived from an EMBL/GenBank/DDBJ whole genome shotgun (WGS) entry which is preliminary data.</text>
</comment>
<accession>A0AAD5CJB9</accession>
<evidence type="ECO:0000256" key="1">
    <source>
        <dbReference type="SAM" id="MobiDB-lite"/>
    </source>
</evidence>
<gene>
    <name evidence="2" type="ORF">M8C21_031332</name>
</gene>
<dbReference type="AlphaFoldDB" id="A0AAD5CJB9"/>
<feature type="compositionally biased region" description="Polar residues" evidence="1">
    <location>
        <begin position="91"/>
        <end position="102"/>
    </location>
</feature>
<evidence type="ECO:0000313" key="2">
    <source>
        <dbReference type="EMBL" id="KAI7742907.1"/>
    </source>
</evidence>